<feature type="region of interest" description="Disordered" evidence="2">
    <location>
        <begin position="937"/>
        <end position="959"/>
    </location>
</feature>
<proteinExistence type="predicted"/>
<keyword evidence="1" id="KW-0175">Coiled coil</keyword>
<dbReference type="RefSeq" id="WP_310911821.1">
    <property type="nucleotide sequence ID" value="NZ_JAVLVT010000003.1"/>
</dbReference>
<feature type="coiled-coil region" evidence="1">
    <location>
        <begin position="865"/>
        <end position="892"/>
    </location>
</feature>
<feature type="compositionally biased region" description="Low complexity" evidence="2">
    <location>
        <begin position="336"/>
        <end position="356"/>
    </location>
</feature>
<feature type="coiled-coil region" evidence="1">
    <location>
        <begin position="723"/>
        <end position="750"/>
    </location>
</feature>
<feature type="compositionally biased region" description="Basic and acidic residues" evidence="2">
    <location>
        <begin position="1047"/>
        <end position="1057"/>
    </location>
</feature>
<feature type="region of interest" description="Disordered" evidence="2">
    <location>
        <begin position="312"/>
        <end position="356"/>
    </location>
</feature>
<evidence type="ECO:0000256" key="2">
    <source>
        <dbReference type="SAM" id="MobiDB-lite"/>
    </source>
</evidence>
<feature type="region of interest" description="Disordered" evidence="2">
    <location>
        <begin position="832"/>
        <end position="856"/>
    </location>
</feature>
<evidence type="ECO:0000256" key="1">
    <source>
        <dbReference type="SAM" id="Coils"/>
    </source>
</evidence>
<accession>A0ABU2H4R0</accession>
<feature type="compositionally biased region" description="Low complexity" evidence="2">
    <location>
        <begin position="1017"/>
        <end position="1026"/>
    </location>
</feature>
<gene>
    <name evidence="3" type="ORF">RIF23_08320</name>
</gene>
<dbReference type="InterPro" id="IPR027417">
    <property type="entry name" value="P-loop_NTPase"/>
</dbReference>
<feature type="compositionally biased region" description="Basic and acidic residues" evidence="2">
    <location>
        <begin position="997"/>
        <end position="1006"/>
    </location>
</feature>
<evidence type="ECO:0000313" key="3">
    <source>
        <dbReference type="EMBL" id="MDS1270297.1"/>
    </source>
</evidence>
<dbReference type="Proteomes" id="UP001250214">
    <property type="component" value="Unassembled WGS sequence"/>
</dbReference>
<dbReference type="Gene3D" id="3.40.50.300">
    <property type="entry name" value="P-loop containing nucleotide triphosphate hydrolases"/>
    <property type="match status" value="1"/>
</dbReference>
<dbReference type="SUPFAM" id="SSF52540">
    <property type="entry name" value="P-loop containing nucleoside triphosphate hydrolases"/>
    <property type="match status" value="1"/>
</dbReference>
<name>A0ABU2H4R0_9ACTN</name>
<feature type="region of interest" description="Disordered" evidence="2">
    <location>
        <begin position="630"/>
        <end position="657"/>
    </location>
</feature>
<organism evidence="3 4">
    <name type="scientific">Lipingzhangella rawalii</name>
    <dbReference type="NCBI Taxonomy" id="2055835"/>
    <lineage>
        <taxon>Bacteria</taxon>
        <taxon>Bacillati</taxon>
        <taxon>Actinomycetota</taxon>
        <taxon>Actinomycetes</taxon>
        <taxon>Streptosporangiales</taxon>
        <taxon>Nocardiopsidaceae</taxon>
        <taxon>Lipingzhangella</taxon>
    </lineage>
</organism>
<dbReference type="Pfam" id="PF13558">
    <property type="entry name" value="SbcC_Walker_B"/>
    <property type="match status" value="1"/>
</dbReference>
<keyword evidence="4" id="KW-1185">Reference proteome</keyword>
<protein>
    <submittedName>
        <fullName evidence="3">SbcC/MukB-like Walker B domain-containing protein</fullName>
    </submittedName>
</protein>
<sequence>MTGTDQLIAGTPTVDGTPGSARYRLTRAGIHNVWQYADQTFQFADGRLLLRGRNGAGKSKALEMLLPFLLDGDPRRLDTTGSGRTGLRWLMRQSRRFDDGPLRGYVWVEFVAGTEDDAAQRRTLGCAISAVPEEDSVHPVFFVTELRVGEDLHLLDDTDGPLSLDHLQDAVGANNCYRDGVSYRARVMQELFGLDDPVRYRNLVHLLHRLRRPTIGERIEAGELVSVLAEALPPTDETILDTLAQHLAALDAARGRLHGLRAAAQNIDSMLTDYREYLRGALRSRADEVRGHLDTYADCAATVERLRTEVEECRATESARQEERDRLRRTRDTATADDGSLAGAAAASTAPTTAEQQAHQAAIGAYARAAEAAAAGTEHARAAESHAEQHLAATTTVLHQQLDELRQLHGTCRDAAHAAGLDLTEPVPQPGTSVLAARESRTLVDLEGLEHSVEREPVTGIDAPALRAGLSRLAHDIDHLTTRATERREVATRLHADTDTLAQARRRATALRDEAEWLDGQLEMCLRREQQAHEDVRSASDSYTTAVRDWIARVRTLSPDSGLDLTALEARVALPPDGTPQPHPTDLPATVTKEATEILRGLVGELLELRDANVAEQRELGSELDDLAARKRAQGQHTARHSDAPVGPSGGEDDGQSTAELDRRIAIAEALLAETRERHTEIAERHDQVAGLLHVLPSGADLLSAWAVATNATDLRAAAAQEARASAQRADAAQTEVQNLEAEVTETAHHHGLPADGAALARVLSALTRTEATLTTLRSGTRSVIAAVDRYSSEVATWQRLRADRIAAEDGRTAAIQDMISVRRDIELTDRARTASPEQIQQARTEVRGRGAEAGSRLPELERAAQDARDARVAVETRYELAERELATAADRALAAGTEFRALLGDPEPDEDLLHCVGASDLATHTGTIRAFDAAISRSSGPDGATESDGAGEAPASARSTALTALRDLVDAVVDTVQRADPPPAHAPATAGAGDDSPDHAYHSTPDDTDAPDDVPDGAAAVAAATESGQPDEPAGSPPRPQPTDAPEGRTTPDDNDILRGYELLSQRLADIGAEVNLRVELGETRAVKRLRIVDDHGTHDISRYASHLADAISEAEKNVRLREDEAYERQLLGELAGHLYRQITEARSLVATMNEVLGEVTTSQGIGARLDWQLAADADSDISAVVPLLECPPDQRSRLETTRLRDALRRCIEAIRRLDPGASHGAQLRAALDYRSWFTFTVYVAGGAQDTTERPLTGRTALSQGEQRVIAYLVLFAAAAAQFGSLAQHAPQAPRLILLDDAFAKVDEPTHGRLLGLLAELDLDFVLTSERLWGCFASVPSLHIYECMRDPQVPGIATLHFSWDGRRRRLLGE</sequence>
<feature type="region of interest" description="Disordered" evidence="2">
    <location>
        <begin position="979"/>
        <end position="1057"/>
    </location>
</feature>
<feature type="compositionally biased region" description="Basic and acidic residues" evidence="2">
    <location>
        <begin position="312"/>
        <end position="334"/>
    </location>
</feature>
<comment type="caution">
    <text evidence="3">The sequence shown here is derived from an EMBL/GenBank/DDBJ whole genome shotgun (WGS) entry which is preliminary data.</text>
</comment>
<feature type="compositionally biased region" description="Acidic residues" evidence="2">
    <location>
        <begin position="1007"/>
        <end position="1016"/>
    </location>
</feature>
<reference evidence="4" key="1">
    <citation type="submission" date="2023-07" db="EMBL/GenBank/DDBJ databases">
        <title>Novel species in the genus Lipingzhangella isolated from Sambhar Salt Lake.</title>
        <authorList>
            <person name="Jiya N."/>
            <person name="Kajale S."/>
            <person name="Sharma A."/>
        </authorList>
    </citation>
    <scope>NUCLEOTIDE SEQUENCE [LARGE SCALE GENOMIC DNA]</scope>
    <source>
        <strain evidence="4">LS1_29</strain>
    </source>
</reference>
<dbReference type="EMBL" id="JAVLVT010000003">
    <property type="protein sequence ID" value="MDS1270297.1"/>
    <property type="molecule type" value="Genomic_DNA"/>
</dbReference>
<evidence type="ECO:0000313" key="4">
    <source>
        <dbReference type="Proteomes" id="UP001250214"/>
    </source>
</evidence>